<organism evidence="1 2">
    <name type="scientific">Olivibacter domesticus</name>
    <name type="common">Pseudosphingobacterium domesticum</name>
    <dbReference type="NCBI Taxonomy" id="407022"/>
    <lineage>
        <taxon>Bacteria</taxon>
        <taxon>Pseudomonadati</taxon>
        <taxon>Bacteroidota</taxon>
        <taxon>Sphingobacteriia</taxon>
        <taxon>Sphingobacteriales</taxon>
        <taxon>Sphingobacteriaceae</taxon>
        <taxon>Olivibacter</taxon>
    </lineage>
</organism>
<dbReference type="AlphaFoldDB" id="A0A1H7K3D8"/>
<sequence length="57" mass="6631">MPQTIWQILNHLAIWQAHQITLLKGDKSGNTGFNEVINISQILEKIYISRIKACIYY</sequence>
<keyword evidence="2" id="KW-1185">Reference proteome</keyword>
<dbReference type="Proteomes" id="UP000199421">
    <property type="component" value="Unassembled WGS sequence"/>
</dbReference>
<name>A0A1H7K3D8_OLID1</name>
<gene>
    <name evidence="1" type="ORF">SAMN05661044_01190</name>
</gene>
<evidence type="ECO:0000313" key="2">
    <source>
        <dbReference type="Proteomes" id="UP000199421"/>
    </source>
</evidence>
<reference evidence="2" key="1">
    <citation type="submission" date="2016-10" db="EMBL/GenBank/DDBJ databases">
        <authorList>
            <person name="Varghese N."/>
            <person name="Submissions S."/>
        </authorList>
    </citation>
    <scope>NUCLEOTIDE SEQUENCE [LARGE SCALE GENOMIC DNA]</scope>
    <source>
        <strain evidence="2">DSM 18733</strain>
    </source>
</reference>
<accession>A0A1H7K3D8</accession>
<protein>
    <submittedName>
        <fullName evidence="1">Uncharacterized protein</fullName>
    </submittedName>
</protein>
<evidence type="ECO:0000313" key="1">
    <source>
        <dbReference type="EMBL" id="SEK80405.1"/>
    </source>
</evidence>
<dbReference type="STRING" id="407022.SAMN05661044_01190"/>
<proteinExistence type="predicted"/>
<dbReference type="EMBL" id="FOAF01000001">
    <property type="protein sequence ID" value="SEK80405.1"/>
    <property type="molecule type" value="Genomic_DNA"/>
</dbReference>